<dbReference type="PANTHER" id="PTHR42693:SF42">
    <property type="entry name" value="ARYLSULFATASE G"/>
    <property type="match status" value="1"/>
</dbReference>
<feature type="compositionally biased region" description="Basic and acidic residues" evidence="7">
    <location>
        <begin position="484"/>
        <end position="497"/>
    </location>
</feature>
<keyword evidence="5" id="KW-0378">Hydrolase</keyword>
<keyword evidence="11" id="KW-1185">Reference proteome</keyword>
<keyword evidence="4 8" id="KW-0732">Signal</keyword>
<gene>
    <name evidence="10" type="ORF">IPV69_03225</name>
</gene>
<keyword evidence="6" id="KW-0106">Calcium</keyword>
<keyword evidence="3" id="KW-0479">Metal-binding</keyword>
<reference evidence="10 11" key="1">
    <citation type="submission" date="2020-10" db="EMBL/GenBank/DDBJ databases">
        <title>Wide distribution of Phycisphaera-like planctomycetes from WD2101 soil group in peatlands and genome analysis of the first cultivated representative.</title>
        <authorList>
            <person name="Dedysh S.N."/>
            <person name="Beletsky A.V."/>
            <person name="Ivanova A."/>
            <person name="Kulichevskaya I.S."/>
            <person name="Suzina N.E."/>
            <person name="Philippov D.A."/>
            <person name="Rakitin A.L."/>
            <person name="Mardanov A.V."/>
            <person name="Ravin N.V."/>
        </authorList>
    </citation>
    <scope>NUCLEOTIDE SEQUENCE [LARGE SCALE GENOMIC DNA]</scope>
    <source>
        <strain evidence="10 11">M1803</strain>
    </source>
</reference>
<dbReference type="GO" id="GO:0046872">
    <property type="term" value="F:metal ion binding"/>
    <property type="evidence" value="ECO:0007669"/>
    <property type="project" value="UniProtKB-KW"/>
</dbReference>
<protein>
    <submittedName>
        <fullName evidence="10">Sulfatase</fullName>
    </submittedName>
</protein>
<dbReference type="PANTHER" id="PTHR42693">
    <property type="entry name" value="ARYLSULFATASE FAMILY MEMBER"/>
    <property type="match status" value="1"/>
</dbReference>
<dbReference type="Pfam" id="PF00884">
    <property type="entry name" value="Sulfatase"/>
    <property type="match status" value="1"/>
</dbReference>
<evidence type="ECO:0000256" key="3">
    <source>
        <dbReference type="ARBA" id="ARBA00022723"/>
    </source>
</evidence>
<dbReference type="Gene3D" id="3.40.720.10">
    <property type="entry name" value="Alkaline Phosphatase, subunit A"/>
    <property type="match status" value="1"/>
</dbReference>
<dbReference type="SUPFAM" id="SSF53649">
    <property type="entry name" value="Alkaline phosphatase-like"/>
    <property type="match status" value="1"/>
</dbReference>
<dbReference type="GO" id="GO:0004065">
    <property type="term" value="F:arylsulfatase activity"/>
    <property type="evidence" value="ECO:0007669"/>
    <property type="project" value="TreeGrafter"/>
</dbReference>
<evidence type="ECO:0000256" key="1">
    <source>
        <dbReference type="ARBA" id="ARBA00001913"/>
    </source>
</evidence>
<proteinExistence type="inferred from homology"/>
<name>A0A7M2WYA9_9BACT</name>
<evidence type="ECO:0000313" key="10">
    <source>
        <dbReference type="EMBL" id="QOV90393.1"/>
    </source>
</evidence>
<dbReference type="AlphaFoldDB" id="A0A7M2WYA9"/>
<dbReference type="RefSeq" id="WP_206293474.1">
    <property type="nucleotide sequence ID" value="NZ_CP063458.1"/>
</dbReference>
<evidence type="ECO:0000256" key="5">
    <source>
        <dbReference type="ARBA" id="ARBA00022801"/>
    </source>
</evidence>
<dbReference type="CDD" id="cd16144">
    <property type="entry name" value="ARS_like"/>
    <property type="match status" value="1"/>
</dbReference>
<comment type="similarity">
    <text evidence="2">Belongs to the sulfatase family.</text>
</comment>
<dbReference type="Gene3D" id="3.30.1120.10">
    <property type="match status" value="1"/>
</dbReference>
<dbReference type="Proteomes" id="UP000593765">
    <property type="component" value="Chromosome"/>
</dbReference>
<evidence type="ECO:0000256" key="8">
    <source>
        <dbReference type="SAM" id="SignalP"/>
    </source>
</evidence>
<evidence type="ECO:0000256" key="4">
    <source>
        <dbReference type="ARBA" id="ARBA00022729"/>
    </source>
</evidence>
<evidence type="ECO:0000259" key="9">
    <source>
        <dbReference type="Pfam" id="PF00884"/>
    </source>
</evidence>
<comment type="cofactor">
    <cofactor evidence="1">
        <name>Ca(2+)</name>
        <dbReference type="ChEBI" id="CHEBI:29108"/>
    </cofactor>
</comment>
<evidence type="ECO:0000256" key="7">
    <source>
        <dbReference type="SAM" id="MobiDB-lite"/>
    </source>
</evidence>
<feature type="chain" id="PRO_5033982451" evidence="8">
    <location>
        <begin position="24"/>
        <end position="497"/>
    </location>
</feature>
<dbReference type="InterPro" id="IPR050738">
    <property type="entry name" value="Sulfatase"/>
</dbReference>
<dbReference type="InterPro" id="IPR017850">
    <property type="entry name" value="Alkaline_phosphatase_core_sf"/>
</dbReference>
<feature type="signal peptide" evidence="8">
    <location>
        <begin position="1"/>
        <end position="23"/>
    </location>
</feature>
<dbReference type="EMBL" id="CP063458">
    <property type="protein sequence ID" value="QOV90393.1"/>
    <property type="molecule type" value="Genomic_DNA"/>
</dbReference>
<sequence length="497" mass="53907">MSRHIHHVALLVILILSAPWSLAAAPSPDKPNILFILTDDQGYSSLGCYGGKLVATPHLDRLAAEGARFTDAYATPQCTPTRASLLTGQYSSRHGMWHVLPWYGSPWAPIAEPPFVESLPRETVNLAKRLKAADYRTACIGKWHLTSGADGNAASLSATGAAHFGFDVVAPQPRGKGAEEKDKFVEFLTDRSIAFIESPSDRPWFCLLTHHTVHGKVYAPEALVAKYLKAGAPADGLHNATYRAALEHLDTSVGRLMAAVDRQGSQRQTMVVFMSDNGGVFQARKLPAASASGERTRLAIAREEYSNTPLRAGKGSPYEGGIRVPLIIRWRGVAEPGLTVSTPVHVVDMMPTLCAVAAAAAAPANHPLDGVNLLPLLKTGGSIAPRPLMFYMPLYDLRWAATPCAAVRDGDLKLIEYFGDSFADDGTYRPGARLELYDLRNDLGEQHDLSAARPDDVSRLQKVLRDHLKSVNAVIPGPNPKHQPAKEFQETRAKPND</sequence>
<dbReference type="KEGG" id="hbs:IPV69_03225"/>
<dbReference type="InterPro" id="IPR000917">
    <property type="entry name" value="Sulfatase_N"/>
</dbReference>
<feature type="domain" description="Sulfatase N-terminal" evidence="9">
    <location>
        <begin position="31"/>
        <end position="357"/>
    </location>
</feature>
<evidence type="ECO:0000256" key="6">
    <source>
        <dbReference type="ARBA" id="ARBA00022837"/>
    </source>
</evidence>
<feature type="region of interest" description="Disordered" evidence="7">
    <location>
        <begin position="472"/>
        <end position="497"/>
    </location>
</feature>
<evidence type="ECO:0000313" key="11">
    <source>
        <dbReference type="Proteomes" id="UP000593765"/>
    </source>
</evidence>
<accession>A0A7M2WYA9</accession>
<evidence type="ECO:0000256" key="2">
    <source>
        <dbReference type="ARBA" id="ARBA00008779"/>
    </source>
</evidence>
<organism evidence="10 11">
    <name type="scientific">Humisphaera borealis</name>
    <dbReference type="NCBI Taxonomy" id="2807512"/>
    <lineage>
        <taxon>Bacteria</taxon>
        <taxon>Pseudomonadati</taxon>
        <taxon>Planctomycetota</taxon>
        <taxon>Phycisphaerae</taxon>
        <taxon>Tepidisphaerales</taxon>
        <taxon>Tepidisphaeraceae</taxon>
        <taxon>Humisphaera</taxon>
    </lineage>
</organism>